<dbReference type="AlphaFoldDB" id="A0A1Y2HTF9"/>
<organism evidence="1 2">
    <name type="scientific">Catenaria anguillulae PL171</name>
    <dbReference type="NCBI Taxonomy" id="765915"/>
    <lineage>
        <taxon>Eukaryota</taxon>
        <taxon>Fungi</taxon>
        <taxon>Fungi incertae sedis</taxon>
        <taxon>Blastocladiomycota</taxon>
        <taxon>Blastocladiomycetes</taxon>
        <taxon>Blastocladiales</taxon>
        <taxon>Catenariaceae</taxon>
        <taxon>Catenaria</taxon>
    </lineage>
</organism>
<feature type="non-terminal residue" evidence="1">
    <location>
        <position position="1"/>
    </location>
</feature>
<proteinExistence type="predicted"/>
<comment type="caution">
    <text evidence="1">The sequence shown here is derived from an EMBL/GenBank/DDBJ whole genome shotgun (WGS) entry which is preliminary data.</text>
</comment>
<accession>A0A1Y2HTF9</accession>
<dbReference type="Proteomes" id="UP000193411">
    <property type="component" value="Unassembled WGS sequence"/>
</dbReference>
<evidence type="ECO:0000313" key="1">
    <source>
        <dbReference type="EMBL" id="ORZ36993.1"/>
    </source>
</evidence>
<keyword evidence="2" id="KW-1185">Reference proteome</keyword>
<protein>
    <submittedName>
        <fullName evidence="1">Uncharacterized protein</fullName>
    </submittedName>
</protein>
<dbReference type="EMBL" id="MCFL01000014">
    <property type="protein sequence ID" value="ORZ36993.1"/>
    <property type="molecule type" value="Genomic_DNA"/>
</dbReference>
<evidence type="ECO:0000313" key="2">
    <source>
        <dbReference type="Proteomes" id="UP000193411"/>
    </source>
</evidence>
<reference evidence="1 2" key="1">
    <citation type="submission" date="2016-07" db="EMBL/GenBank/DDBJ databases">
        <title>Pervasive Adenine N6-methylation of Active Genes in Fungi.</title>
        <authorList>
            <consortium name="DOE Joint Genome Institute"/>
            <person name="Mondo S.J."/>
            <person name="Dannebaum R.O."/>
            <person name="Kuo R.C."/>
            <person name="Labutti K."/>
            <person name="Haridas S."/>
            <person name="Kuo A."/>
            <person name="Salamov A."/>
            <person name="Ahrendt S.R."/>
            <person name="Lipzen A."/>
            <person name="Sullivan W."/>
            <person name="Andreopoulos W.B."/>
            <person name="Clum A."/>
            <person name="Lindquist E."/>
            <person name="Daum C."/>
            <person name="Ramamoorthy G.K."/>
            <person name="Gryganskyi A."/>
            <person name="Culley D."/>
            <person name="Magnuson J.K."/>
            <person name="James T.Y."/>
            <person name="O'Malley M.A."/>
            <person name="Stajich J.E."/>
            <person name="Spatafora J.W."/>
            <person name="Visel A."/>
            <person name="Grigoriev I.V."/>
        </authorList>
    </citation>
    <scope>NUCLEOTIDE SEQUENCE [LARGE SCALE GENOMIC DNA]</scope>
    <source>
        <strain evidence="1 2">PL171</strain>
    </source>
</reference>
<gene>
    <name evidence="1" type="ORF">BCR44DRAFT_1431246</name>
</gene>
<feature type="non-terminal residue" evidence="1">
    <location>
        <position position="766"/>
    </location>
</feature>
<name>A0A1Y2HTF9_9FUNG</name>
<sequence>KSHRAAQSKSTYPKMNNVTQCNSIRPTAAALLPTEIVLGVLALTRPSSQVAAVCQLTASAFLSGHQPIIHGWRRRVIFSSPLDRTCDEEIESKLQRVHQQFRSRLSMFLISRLPNTLMHSGGRSMSPDIPIQDPIINEKLIDHLFSHGGPFSRHRVGSSSADDIQRMLESDSSDNEFELILRDELHSHGWRPIPDVIQLAIFFIRSGNPRSFIKCLSKAPLLHWSALTLDNRESARQLLNDLYYEDEHRLISFPVFLVILSAFDWSAPCLDVVMQVYNLTMADLAPWVETGSLVMESVLDLMFHVSDVDRVVEVVDWFQQRGLTFAPCIPLCHSAGEWPVFLELFHKYDRPTVDAIHDVDERFALGGAIARFASELLHTNHLDRSRLLDEVDELLQFAFEKSMVRADSKGLLYAEALSYPDCDQEKRWQALVVKSITTPEEWISVLHFAIENAARRALHTGDPRVLAQLLEQLSRDYKISPVNYFSQHGANWTWTYAKPLITCLSPDAWDLVACVCQIVEWLREADDHADLPEIWFDHRIDVLGQLIDMAFKFDSAKTKERLTGLPIDQLSVIVAACARCLVVHEQRDAAQNEVHLQAPTIETRDMLLQVYKAVIQPDAGGSWREYLPRHLFRSIRGTVHRASREASRLDRVAAVSDSASCMLASRISEGDTYCGQALAFLIALNSDFVAQDMTWSSHTPLWLWHKFDPALVSDGTISDMLAILRRVPVAWWQLREWLTSLDDAAGRCGMSVEDVWRVVATVHPGW</sequence>